<keyword evidence="4" id="KW-0813">Transport</keyword>
<feature type="domain" description="Trimeric autotransporter adhesin YadA-like head" evidence="13">
    <location>
        <begin position="448"/>
        <end position="472"/>
    </location>
</feature>
<evidence type="ECO:0000256" key="9">
    <source>
        <dbReference type="ARBA" id="ARBA00023136"/>
    </source>
</evidence>
<dbReference type="Pfam" id="PF03895">
    <property type="entry name" value="YadA_anchor"/>
    <property type="match status" value="1"/>
</dbReference>
<dbReference type="Pfam" id="PF05662">
    <property type="entry name" value="YadA_stalk"/>
    <property type="match status" value="7"/>
</dbReference>
<dbReference type="InterPro" id="IPR045584">
    <property type="entry name" value="Pilin-like"/>
</dbReference>
<accession>A0A5T8WLU4</accession>
<evidence type="ECO:0000256" key="8">
    <source>
        <dbReference type="ARBA" id="ARBA00022927"/>
    </source>
</evidence>
<evidence type="ECO:0000256" key="2">
    <source>
        <dbReference type="ARBA" id="ARBA00004442"/>
    </source>
</evidence>
<feature type="domain" description="Trimeric autotransporter adhesin YadA-like head" evidence="13">
    <location>
        <begin position="257"/>
        <end position="277"/>
    </location>
</feature>
<evidence type="ECO:0000256" key="4">
    <source>
        <dbReference type="ARBA" id="ARBA00022448"/>
    </source>
</evidence>
<dbReference type="InterPro" id="IPR011049">
    <property type="entry name" value="Serralysin-like_metalloprot_C"/>
</dbReference>
<feature type="domain" description="Trimeric autotransporter adhesin YadA-like stalk" evidence="14">
    <location>
        <begin position="1260"/>
        <end position="1294"/>
    </location>
</feature>
<sequence>MKGIQITPIALLVVNTISMSSAYADIPVTCHTTGTSESDLFCGSVSNTNGAVKSLAIGNNAFIPKAIIPGKTGIEQAIAIGSNVQATGDNSLVIGNDAITGKTGSVAIGGDDAAGTYHAKGKGYILRAAGSNSADNNLTNFRANAAIGNGAVSLGANSQALSDGAVSIGAAATAGAGTQNGTTWNSTSGRQSIAVGAESSALQDNSIALGYRSEATGNSSTAIGNNASAKNNNALAMGREASATGEQSIALGMNSGAEGSDALALGNSAHADAAGAILIGRDAKNTKDTLSAVGLPADNGINAIGIGSSVRSAANGIAIGRGAEAKISEATTIAIGNGAVSAGGIAIGQGASVVKGNNPSGTASASVSVGRQTVVADYGVALGSRASVGITLTGDGNPERVTTGGLYGTAVGINSGVYSNSALAVGHNAKVSENANAALAIGYNSLSSAQNAIAIGKGAKASADNTISIGTGNIVSGTNSGAIGDPSTVSGVNSYSIGNNNIISASNAFVLGNAVNNAVDNSVVLGNDSTVSAAIATPGYSVNGVSHKFAGSSPISTVSIGDSGKERTLTNVAAGRLSPVSTDAINGSQLFAVTSEVEKGNLFAGNTGTFNRRLGETTTIRGGLAADAAASNKNIRTVAKDGQVDILLADNLDVTSVKTGDTLLNTDGLHITGGPSVTTGGINAGNRVISNVGDAVNDTDAVNKRQLDNLSTTVSRGWNIQANGGDTETVAPGDTVNVTQGDNIEVTRAGKTLNIATSRKVNFDNVVIGAITLDKDSGKISGLADGALAPDSRDAVTGSQLFSTNKNVSTNSQNIAANKAQIDSGLNFAGNTGTFNRHLGETTTIRGGLAADAAASNKNIRTVAKDGQVDILLADNLDVTSVKTGDTLLNTDGLHITGGPSVTTGGINAGNRVISNVGDAVNDTDAVNKRQLDNLSSIVGQGLTFAANEGGDLTRKPGDTLALKGGATTKGDYSGKNIKTVTDVSSGMISIQIAESPVFGSVVVNDSNSGKITGVSNGIIAAESRDVVNGGQIHRITTSIGNVIGGNAYVDQGGALVASNIGNTGKNTIHDAIDSVRSTAETASAGWNLSVNGQQSSAVKPKETVDLNNNDGNIHLSKKDNQVTFNLSDSVKVKESIGIVNGPSLNKTGIDGAGMKITNVADGVIAAGSKDAVNGGQIHDFVSGEVTRPITFAADSGTPYDARLGSIVNIKGDDKNIRTVVNGNSLSVSLNERINVKSVTATESLSVANGANVDMGGNTIHNVGNATRPGDAVNYGQFQQAFSSLGNQINRVERRANAGAAAAIATAGLTQAYIPGKSMMSMSGGTFQGESSLAIGLSTISDNGNWVLKGSFSSTTRNQTGASVGIGFQF</sequence>
<dbReference type="GO" id="GO:0015031">
    <property type="term" value="P:protein transport"/>
    <property type="evidence" value="ECO:0007669"/>
    <property type="project" value="UniProtKB-KW"/>
</dbReference>
<dbReference type="SUPFAM" id="SSF54523">
    <property type="entry name" value="Pili subunits"/>
    <property type="match status" value="1"/>
</dbReference>
<gene>
    <name evidence="16" type="ORF">D1D77_17440</name>
    <name evidence="15" type="ORF">D1E52_20900</name>
</gene>
<organism evidence="16">
    <name type="scientific">Salmonella enterica</name>
    <name type="common">Salmonella choleraesuis</name>
    <dbReference type="NCBI Taxonomy" id="28901"/>
    <lineage>
        <taxon>Bacteria</taxon>
        <taxon>Pseudomonadati</taxon>
        <taxon>Pseudomonadota</taxon>
        <taxon>Gammaproteobacteria</taxon>
        <taxon>Enterobacterales</taxon>
        <taxon>Enterobacteriaceae</taxon>
        <taxon>Salmonella</taxon>
    </lineage>
</organism>
<keyword evidence="10" id="KW-0998">Cell outer membrane</keyword>
<dbReference type="InterPro" id="IPR008640">
    <property type="entry name" value="Adhesin_Head_dom"/>
</dbReference>
<evidence type="ECO:0000313" key="16">
    <source>
        <dbReference type="EMBL" id="EBN8301395.1"/>
    </source>
</evidence>
<evidence type="ECO:0000259" key="12">
    <source>
        <dbReference type="Pfam" id="PF03895"/>
    </source>
</evidence>
<feature type="domain" description="Trimeric autotransporter adhesin YadA-like C-terminal membrane anchor" evidence="12">
    <location>
        <begin position="1311"/>
        <end position="1370"/>
    </location>
</feature>
<dbReference type="GO" id="GO:0009279">
    <property type="term" value="C:cell outer membrane"/>
    <property type="evidence" value="ECO:0007669"/>
    <property type="project" value="UniProtKB-SubCell"/>
</dbReference>
<dbReference type="Gene3D" id="3.30.1300.30">
    <property type="entry name" value="GSPII I/J protein-like"/>
    <property type="match status" value="1"/>
</dbReference>
<dbReference type="Gene3D" id="6.20.50.100">
    <property type="match status" value="2"/>
</dbReference>
<dbReference type="SUPFAM" id="SSF101967">
    <property type="entry name" value="Adhesin YadA, collagen-binding domain"/>
    <property type="match status" value="6"/>
</dbReference>
<feature type="domain" description="Trimeric autotransporter adhesin YadA-like stalk" evidence="14">
    <location>
        <begin position="1156"/>
        <end position="1181"/>
    </location>
</feature>
<evidence type="ECO:0000256" key="10">
    <source>
        <dbReference type="ARBA" id="ARBA00023237"/>
    </source>
</evidence>
<keyword evidence="5" id="KW-1134">Transmembrane beta strand</keyword>
<feature type="signal peptide" evidence="11">
    <location>
        <begin position="1"/>
        <end position="24"/>
    </location>
</feature>
<dbReference type="Pfam" id="PF05658">
    <property type="entry name" value="YadA_head"/>
    <property type="match status" value="5"/>
</dbReference>
<feature type="domain" description="Trimeric autotransporter adhesin YadA-like stalk" evidence="14">
    <location>
        <begin position="779"/>
        <end position="822"/>
    </location>
</feature>
<keyword evidence="8" id="KW-0653">Protein transport</keyword>
<dbReference type="Gene3D" id="1.20.5.170">
    <property type="match status" value="2"/>
</dbReference>
<evidence type="ECO:0000256" key="6">
    <source>
        <dbReference type="ARBA" id="ARBA00022692"/>
    </source>
</evidence>
<evidence type="ECO:0000256" key="11">
    <source>
        <dbReference type="SAM" id="SignalP"/>
    </source>
</evidence>
<proteinExistence type="inferred from homology"/>
<evidence type="ECO:0000313" key="15">
    <source>
        <dbReference type="EMBL" id="EBM5893592.1"/>
    </source>
</evidence>
<evidence type="ECO:0000256" key="3">
    <source>
        <dbReference type="ARBA" id="ARBA00005848"/>
    </source>
</evidence>
<dbReference type="CDD" id="cd12820">
    <property type="entry name" value="LbR_YadA-like"/>
    <property type="match status" value="2"/>
</dbReference>
<reference evidence="16" key="1">
    <citation type="submission" date="2018-08" db="EMBL/GenBank/DDBJ databases">
        <authorList>
            <consortium name="PulseNet: The National Subtyping Network for Foodborne Disease Surveillance"/>
            <person name="Tarr C.L."/>
            <person name="Trees E."/>
            <person name="Katz L.S."/>
            <person name="Carleton-Romer H.A."/>
            <person name="Stroika S."/>
            <person name="Kucerova Z."/>
            <person name="Roache K.F."/>
            <person name="Sabol A.L."/>
            <person name="Besser J."/>
            <person name="Gerner-Smidt P."/>
        </authorList>
    </citation>
    <scope>NUCLEOTIDE SEQUENCE</scope>
    <source>
        <strain evidence="15">PNUSAS049162</strain>
        <strain evidence="16">PNUSAS050161</strain>
    </source>
</reference>
<keyword evidence="6" id="KW-0812">Transmembrane</keyword>
<evidence type="ECO:0000259" key="13">
    <source>
        <dbReference type="Pfam" id="PF05658"/>
    </source>
</evidence>
<protein>
    <recommendedName>
        <fullName evidence="17">Autotransporter</fullName>
    </recommendedName>
</protein>
<feature type="domain" description="Trimeric autotransporter adhesin YadA-like stalk" evidence="14">
    <location>
        <begin position="1011"/>
        <end position="1050"/>
    </location>
</feature>
<evidence type="ECO:0000256" key="1">
    <source>
        <dbReference type="ARBA" id="ARBA00004241"/>
    </source>
</evidence>
<dbReference type="InterPro" id="IPR005594">
    <property type="entry name" value="YadA_C"/>
</dbReference>
<comment type="similarity">
    <text evidence="3">Belongs to the autotransporter-2 (AT-2) (TC 1.B.40) family.</text>
</comment>
<dbReference type="GO" id="GO:0009986">
    <property type="term" value="C:cell surface"/>
    <property type="evidence" value="ECO:0007669"/>
    <property type="project" value="UniProtKB-SubCell"/>
</dbReference>
<feature type="domain" description="Trimeric autotransporter adhesin YadA-like stalk" evidence="14">
    <location>
        <begin position="689"/>
        <end position="728"/>
    </location>
</feature>
<dbReference type="Gene3D" id="2.20.70.140">
    <property type="match status" value="2"/>
</dbReference>
<dbReference type="InterPro" id="IPR008635">
    <property type="entry name" value="Coiled_stalk_dom"/>
</dbReference>
<evidence type="ECO:0000256" key="5">
    <source>
        <dbReference type="ARBA" id="ARBA00022452"/>
    </source>
</evidence>
<evidence type="ECO:0000256" key="7">
    <source>
        <dbReference type="ARBA" id="ARBA00022729"/>
    </source>
</evidence>
<evidence type="ECO:0008006" key="17">
    <source>
        <dbReference type="Google" id="ProtNLM"/>
    </source>
</evidence>
<feature type="domain" description="Trimeric autotransporter adhesin YadA-like stalk" evidence="14">
    <location>
        <begin position="569"/>
        <end position="600"/>
    </location>
</feature>
<feature type="chain" id="PRO_5036151665" description="Autotransporter" evidence="11">
    <location>
        <begin position="25"/>
        <end position="1370"/>
    </location>
</feature>
<dbReference type="EMBL" id="AAGDBY010000022">
    <property type="protein sequence ID" value="EBM5893592.1"/>
    <property type="molecule type" value="Genomic_DNA"/>
</dbReference>
<keyword evidence="9" id="KW-0472">Membrane</keyword>
<dbReference type="EMBL" id="AAGGXD010000038">
    <property type="protein sequence ID" value="EBN8301395.1"/>
    <property type="molecule type" value="Genomic_DNA"/>
</dbReference>
<feature type="domain" description="Trimeric autotransporter adhesin YadA-like head" evidence="13">
    <location>
        <begin position="188"/>
        <end position="213"/>
    </location>
</feature>
<evidence type="ECO:0000259" key="14">
    <source>
        <dbReference type="Pfam" id="PF05662"/>
    </source>
</evidence>
<comment type="caution">
    <text evidence="16">The sequence shown here is derived from an EMBL/GenBank/DDBJ whole genome shotgun (WGS) entry which is preliminary data.</text>
</comment>
<keyword evidence="7 11" id="KW-0732">Signal</keyword>
<feature type="domain" description="Trimeric autotransporter adhesin YadA-like stalk" evidence="14">
    <location>
        <begin position="914"/>
        <end position="952"/>
    </location>
</feature>
<name>A0A5T8WLU4_SALER</name>
<dbReference type="Gene3D" id="2.150.10.10">
    <property type="entry name" value="Serralysin-like metalloprotease, C-terminal"/>
    <property type="match status" value="4"/>
</dbReference>
<feature type="domain" description="Trimeric autotransporter adhesin YadA-like head" evidence="13">
    <location>
        <begin position="86"/>
        <end position="110"/>
    </location>
</feature>
<feature type="domain" description="Trimeric autotransporter adhesin YadA-like head" evidence="13">
    <location>
        <begin position="229"/>
        <end position="255"/>
    </location>
</feature>
<comment type="subcellular location">
    <subcellularLocation>
        <location evidence="2">Cell outer membrane</location>
    </subcellularLocation>
    <subcellularLocation>
        <location evidence="1">Cell surface</location>
    </subcellularLocation>
</comment>